<protein>
    <recommendedName>
        <fullName evidence="2">Alpha/beta hydrolase fold-3 domain-containing protein</fullName>
    </recommendedName>
</protein>
<evidence type="ECO:0000313" key="4">
    <source>
        <dbReference type="Proteomes" id="UP000186955"/>
    </source>
</evidence>
<dbReference type="InterPro" id="IPR013094">
    <property type="entry name" value="AB_hydrolase_3"/>
</dbReference>
<dbReference type="GO" id="GO:0017000">
    <property type="term" value="P:antibiotic biosynthetic process"/>
    <property type="evidence" value="ECO:0007669"/>
    <property type="project" value="UniProtKB-ARBA"/>
</dbReference>
<feature type="domain" description="Alpha/beta hydrolase fold-3" evidence="2">
    <location>
        <begin position="129"/>
        <end position="214"/>
    </location>
</feature>
<dbReference type="GO" id="GO:0016787">
    <property type="term" value="F:hydrolase activity"/>
    <property type="evidence" value="ECO:0007669"/>
    <property type="project" value="InterPro"/>
</dbReference>
<dbReference type="Proteomes" id="UP000186955">
    <property type="component" value="Unassembled WGS sequence"/>
</dbReference>
<feature type="compositionally biased region" description="Polar residues" evidence="1">
    <location>
        <begin position="102"/>
        <end position="114"/>
    </location>
</feature>
<feature type="region of interest" description="Disordered" evidence="1">
    <location>
        <begin position="91"/>
        <end position="126"/>
    </location>
</feature>
<evidence type="ECO:0000259" key="2">
    <source>
        <dbReference type="Pfam" id="PF07859"/>
    </source>
</evidence>
<dbReference type="InterPro" id="IPR029058">
    <property type="entry name" value="AB_hydrolase_fold"/>
</dbReference>
<dbReference type="STRING" id="1316194.A0A1Q5TDM7"/>
<accession>A0A1Q5TDM7</accession>
<feature type="compositionally biased region" description="Polar residues" evidence="1">
    <location>
        <begin position="12"/>
        <end position="24"/>
    </location>
</feature>
<dbReference type="EMBL" id="MNBE01000673">
    <property type="protein sequence ID" value="OKO98323.1"/>
    <property type="molecule type" value="Genomic_DNA"/>
</dbReference>
<organism evidence="3 4">
    <name type="scientific">Penicillium subrubescens</name>
    <dbReference type="NCBI Taxonomy" id="1316194"/>
    <lineage>
        <taxon>Eukaryota</taxon>
        <taxon>Fungi</taxon>
        <taxon>Dikarya</taxon>
        <taxon>Ascomycota</taxon>
        <taxon>Pezizomycotina</taxon>
        <taxon>Eurotiomycetes</taxon>
        <taxon>Eurotiomycetidae</taxon>
        <taxon>Eurotiales</taxon>
        <taxon>Aspergillaceae</taxon>
        <taxon>Penicillium</taxon>
    </lineage>
</organism>
<keyword evidence="4" id="KW-1185">Reference proteome</keyword>
<comment type="caution">
    <text evidence="3">The sequence shown here is derived from an EMBL/GenBank/DDBJ whole genome shotgun (WGS) entry which is preliminary data.</text>
</comment>
<feature type="region of interest" description="Disordered" evidence="1">
    <location>
        <begin position="1"/>
        <end position="25"/>
    </location>
</feature>
<dbReference type="AlphaFoldDB" id="A0A1Q5TDM7"/>
<dbReference type="GO" id="GO:0072330">
    <property type="term" value="P:monocarboxylic acid biosynthetic process"/>
    <property type="evidence" value="ECO:0007669"/>
    <property type="project" value="UniProtKB-ARBA"/>
</dbReference>
<feature type="compositionally biased region" description="Low complexity" evidence="1">
    <location>
        <begin position="115"/>
        <end position="126"/>
    </location>
</feature>
<feature type="region of interest" description="Disordered" evidence="1">
    <location>
        <begin position="287"/>
        <end position="312"/>
    </location>
</feature>
<sequence length="427" mass="46432">MHDGLTRPVASNLPTQSHSRSQGPNVILYLRPGPLFQGHAYPVPEGDEPHDLSLDNLKWAANGTNHGGLSPQQSLASMTSATVVTVNYRLGAVSPPPRSNEETIQNSTHTSPNASPSSLSQPQSQPLFYKYPTPIHDTLAAFDWIKTNLNPAHLGVIGSHIGGSLALMLALTEAQSVKAVASIMPVTDWVGLDDYCTTEQANANTSEKPTSKRASKKKNIRATAPRDIVPLLAAREALFSSPERCFDAFASPILFLRSAGRDVPSAFPVYLARPEYPVPVLKNTRPADLDGSFSNQENDLEDDELSETGHTTVRRRKALSRWPPYGLDYGAGGRGWGGNGVRRLEVTLPWVRVYVEGNEGESSETVLADQGEEMVSVMRRACFFGREKGFGERRVSLVRGVGEVGLGVGEEVGGWFERIFDGRISDE</sequence>
<dbReference type="SUPFAM" id="SSF53474">
    <property type="entry name" value="alpha/beta-Hydrolases"/>
    <property type="match status" value="1"/>
</dbReference>
<reference evidence="3 4" key="1">
    <citation type="submission" date="2016-10" db="EMBL/GenBank/DDBJ databases">
        <title>Genome sequence of the ascomycete fungus Penicillium subrubescens.</title>
        <authorList>
            <person name="De Vries R.P."/>
            <person name="Peng M."/>
            <person name="Dilokpimol A."/>
            <person name="Hilden K."/>
            <person name="Makela M.R."/>
            <person name="Grigoriev I."/>
            <person name="Riley R."/>
            <person name="Granchi Z."/>
        </authorList>
    </citation>
    <scope>NUCLEOTIDE SEQUENCE [LARGE SCALE GENOMIC DNA]</scope>
    <source>
        <strain evidence="3 4">CBS 132785</strain>
    </source>
</reference>
<dbReference type="Gene3D" id="3.40.50.1820">
    <property type="entry name" value="alpha/beta hydrolase"/>
    <property type="match status" value="1"/>
</dbReference>
<name>A0A1Q5TDM7_9EURO</name>
<evidence type="ECO:0000313" key="3">
    <source>
        <dbReference type="EMBL" id="OKO98323.1"/>
    </source>
</evidence>
<evidence type="ECO:0000256" key="1">
    <source>
        <dbReference type="SAM" id="MobiDB-lite"/>
    </source>
</evidence>
<dbReference type="Pfam" id="PF07859">
    <property type="entry name" value="Abhydrolase_3"/>
    <property type="match status" value="1"/>
</dbReference>
<proteinExistence type="predicted"/>
<gene>
    <name evidence="3" type="ORF">PENSUB_9421</name>
</gene>